<accession>A0ABW5RQE6</accession>
<feature type="domain" description="STAS" evidence="1">
    <location>
        <begin position="3"/>
        <end position="106"/>
    </location>
</feature>
<dbReference type="RefSeq" id="WP_071414164.1">
    <property type="nucleotide sequence ID" value="NZ_JBHUMF010000021.1"/>
</dbReference>
<dbReference type="EMBL" id="JBHUMF010000021">
    <property type="protein sequence ID" value="MFD2680900.1"/>
    <property type="molecule type" value="Genomic_DNA"/>
</dbReference>
<name>A0ABW5RQE6_9BACI</name>
<dbReference type="Pfam" id="PF01740">
    <property type="entry name" value="STAS"/>
    <property type="match status" value="1"/>
</dbReference>
<dbReference type="InterPro" id="IPR002645">
    <property type="entry name" value="STAS_dom"/>
</dbReference>
<evidence type="ECO:0000313" key="2">
    <source>
        <dbReference type="EMBL" id="MFD2680900.1"/>
    </source>
</evidence>
<reference evidence="3" key="1">
    <citation type="journal article" date="2019" name="Int. J. Syst. Evol. Microbiol.">
        <title>The Global Catalogue of Microorganisms (GCM) 10K type strain sequencing project: providing services to taxonomists for standard genome sequencing and annotation.</title>
        <authorList>
            <consortium name="The Broad Institute Genomics Platform"/>
            <consortium name="The Broad Institute Genome Sequencing Center for Infectious Disease"/>
            <person name="Wu L."/>
            <person name="Ma J."/>
        </authorList>
    </citation>
    <scope>NUCLEOTIDE SEQUENCE [LARGE SCALE GENOMIC DNA]</scope>
    <source>
        <strain evidence="3">KCTC 3913</strain>
    </source>
</reference>
<evidence type="ECO:0000313" key="3">
    <source>
        <dbReference type="Proteomes" id="UP001597506"/>
    </source>
</evidence>
<dbReference type="PANTHER" id="PTHR33495:SF2">
    <property type="entry name" value="ANTI-SIGMA FACTOR ANTAGONIST TM_1081-RELATED"/>
    <property type="match status" value="1"/>
</dbReference>
<organism evidence="2 3">
    <name type="scientific">Bacillus seohaeanensis</name>
    <dbReference type="NCBI Taxonomy" id="284580"/>
    <lineage>
        <taxon>Bacteria</taxon>
        <taxon>Bacillati</taxon>
        <taxon>Bacillota</taxon>
        <taxon>Bacilli</taxon>
        <taxon>Bacillales</taxon>
        <taxon>Bacillaceae</taxon>
        <taxon>Bacillus</taxon>
    </lineage>
</organism>
<protein>
    <submittedName>
        <fullName evidence="2">Lipid asymmetry maintenance protein MlaB</fullName>
    </submittedName>
</protein>
<dbReference type="Gene3D" id="3.30.750.24">
    <property type="entry name" value="STAS domain"/>
    <property type="match status" value="1"/>
</dbReference>
<dbReference type="Proteomes" id="UP001597506">
    <property type="component" value="Unassembled WGS sequence"/>
</dbReference>
<proteinExistence type="predicted"/>
<dbReference type="CDD" id="cd07043">
    <property type="entry name" value="STAS_anti-anti-sigma_factors"/>
    <property type="match status" value="1"/>
</dbReference>
<evidence type="ECO:0000259" key="1">
    <source>
        <dbReference type="PROSITE" id="PS50801"/>
    </source>
</evidence>
<dbReference type="PANTHER" id="PTHR33495">
    <property type="entry name" value="ANTI-SIGMA FACTOR ANTAGONIST TM_1081-RELATED-RELATED"/>
    <property type="match status" value="1"/>
</dbReference>
<dbReference type="PROSITE" id="PS50801">
    <property type="entry name" value="STAS"/>
    <property type="match status" value="1"/>
</dbReference>
<comment type="caution">
    <text evidence="2">The sequence shown here is derived from an EMBL/GenBank/DDBJ whole genome shotgun (WGS) entry which is preliminary data.</text>
</comment>
<dbReference type="SUPFAM" id="SSF52091">
    <property type="entry name" value="SpoIIaa-like"/>
    <property type="match status" value="1"/>
</dbReference>
<sequence length="106" mass="11962">MFKYEMMMAEEKKVTIFFEGDLDIEVTEMMEQEIIPALLAFEKITIDLSHVSFVDSTGIGLLINLIDTIKNHDNAISVTISNVQAQVKAIFDIIQLPQIVGENVFI</sequence>
<gene>
    <name evidence="2" type="ORF">ACFSUL_09105</name>
</gene>
<keyword evidence="3" id="KW-1185">Reference proteome</keyword>
<dbReference type="InterPro" id="IPR036513">
    <property type="entry name" value="STAS_dom_sf"/>
</dbReference>